<keyword evidence="3 5" id="KW-0436">Ligase</keyword>
<keyword evidence="2 3" id="KW-0067">ATP-binding</keyword>
<dbReference type="PROSITE" id="PS51186">
    <property type="entry name" value="GNAT"/>
    <property type="match status" value="1"/>
</dbReference>
<dbReference type="InterPro" id="IPR013166">
    <property type="entry name" value="Citrate_lyase_ligase_C"/>
</dbReference>
<dbReference type="SUPFAM" id="SSF52374">
    <property type="entry name" value="Nucleotidylyl transferase"/>
    <property type="match status" value="1"/>
</dbReference>
<reference evidence="5 6" key="1">
    <citation type="submission" date="2024-03" db="EMBL/GenBank/DDBJ databases">
        <title>Human intestinal bacterial collection.</title>
        <authorList>
            <person name="Pauvert C."/>
            <person name="Hitch T.C.A."/>
            <person name="Clavel T."/>
        </authorList>
    </citation>
    <scope>NUCLEOTIDE SEQUENCE [LARGE SCALE GENOMIC DNA]</scope>
    <source>
        <strain evidence="5 6">CLA-AP-H27</strain>
    </source>
</reference>
<proteinExistence type="predicted"/>
<evidence type="ECO:0000256" key="3">
    <source>
        <dbReference type="PIRNR" id="PIRNR005751"/>
    </source>
</evidence>
<dbReference type="PANTHER" id="PTHR40599">
    <property type="entry name" value="[CITRATE [PRO-3S]-LYASE] LIGASE"/>
    <property type="match status" value="1"/>
</dbReference>
<dbReference type="InterPro" id="IPR005216">
    <property type="entry name" value="Citrate_lyase_ligase"/>
</dbReference>
<comment type="catalytic activity">
    <reaction evidence="3">
        <text>holo-[citrate lyase ACP] + acetate + ATP = acetyl-[citrate lyase ACP] + AMP + diphosphate</text>
        <dbReference type="Rhea" id="RHEA:23788"/>
        <dbReference type="Rhea" id="RHEA-COMP:10158"/>
        <dbReference type="Rhea" id="RHEA-COMP:13710"/>
        <dbReference type="ChEBI" id="CHEBI:30089"/>
        <dbReference type="ChEBI" id="CHEBI:30616"/>
        <dbReference type="ChEBI" id="CHEBI:33019"/>
        <dbReference type="ChEBI" id="CHEBI:82683"/>
        <dbReference type="ChEBI" id="CHEBI:137976"/>
        <dbReference type="ChEBI" id="CHEBI:456215"/>
        <dbReference type="EC" id="6.2.1.22"/>
    </reaction>
</comment>
<keyword evidence="1 3" id="KW-0547">Nucleotide-binding</keyword>
<dbReference type="InterPro" id="IPR014729">
    <property type="entry name" value="Rossmann-like_a/b/a_fold"/>
</dbReference>
<keyword evidence="6" id="KW-1185">Reference proteome</keyword>
<evidence type="ECO:0000256" key="2">
    <source>
        <dbReference type="ARBA" id="ARBA00022840"/>
    </source>
</evidence>
<dbReference type="Proteomes" id="UP001437460">
    <property type="component" value="Unassembled WGS sequence"/>
</dbReference>
<dbReference type="NCBIfam" id="TIGR00124">
    <property type="entry name" value="cit_ly_ligase"/>
    <property type="match status" value="1"/>
</dbReference>
<dbReference type="Gene3D" id="3.40.630.30">
    <property type="match status" value="1"/>
</dbReference>
<feature type="domain" description="N-acetyltransferase" evidence="4">
    <location>
        <begin position="1"/>
        <end position="128"/>
    </location>
</feature>
<dbReference type="Pfam" id="PF08218">
    <property type="entry name" value="Citrate_ly_lig"/>
    <property type="match status" value="1"/>
</dbReference>
<dbReference type="InterPro" id="IPR000182">
    <property type="entry name" value="GNAT_dom"/>
</dbReference>
<dbReference type="EC" id="6.2.1.22" evidence="3"/>
<evidence type="ECO:0000313" key="5">
    <source>
        <dbReference type="EMBL" id="MEQ2563595.1"/>
    </source>
</evidence>
<dbReference type="SMART" id="SM00764">
    <property type="entry name" value="Citrate_ly_lig"/>
    <property type="match status" value="1"/>
</dbReference>
<dbReference type="PIRSF" id="PIRSF005751">
    <property type="entry name" value="Acet_citr_lig"/>
    <property type="match status" value="1"/>
</dbReference>
<name>A0ABV1HMQ8_9FIRM</name>
<dbReference type="EMBL" id="JBBMFJ010000021">
    <property type="protein sequence ID" value="MEQ2563595.1"/>
    <property type="molecule type" value="Genomic_DNA"/>
</dbReference>
<comment type="caution">
    <text evidence="5">The sequence shown here is derived from an EMBL/GenBank/DDBJ whole genome shotgun (WGS) entry which is preliminary data.</text>
</comment>
<sequence>MSDYTVSRISPTDKRAVRQMDALLEKEGIERDKNLDYSIGLFDENYDLVATGSCFANTLRCMAVSSEHQGEGLMNQVISNLIEYQYSRGNTSLFLYTKCNTARFFGDLGFYEIARVEGKVVFMENRRTGFADYLKRLQKETAANTADAAPASRGTDQIAKIGAVIMNANPFTLGHRYLLEQAAAAVDLLHVFVVSEDASLVPFSVRKQLVAEGSADLPNVICHETGPYMISNATFPSYFLKDSDTVIRSHAKLDIQVFLRIAQALSLTDRFVGEEPFSQVTGIYNQVMAEELAAAGLGCHIIPRKTDEEGAISASDVRCLIQDGNFEALKKKVPACTFQYFTSKAAEPVIQKIRAAAEVRHY</sequence>
<dbReference type="SUPFAM" id="SSF55729">
    <property type="entry name" value="Acyl-CoA N-acyltransferases (Nat)"/>
    <property type="match status" value="1"/>
</dbReference>
<evidence type="ECO:0000256" key="1">
    <source>
        <dbReference type="ARBA" id="ARBA00022741"/>
    </source>
</evidence>
<dbReference type="Gene3D" id="3.40.50.620">
    <property type="entry name" value="HUPs"/>
    <property type="match status" value="1"/>
</dbReference>
<dbReference type="InterPro" id="IPR016181">
    <property type="entry name" value="Acyl_CoA_acyltransferase"/>
</dbReference>
<comment type="function">
    <text evidence="3">Acetylation of prosthetic group (2-(5''-phosphoribosyl)-3'-dephosphocoenzyme-A) of the gamma subunit of citrate lyase.</text>
</comment>
<dbReference type="GO" id="GO:0008771">
    <property type="term" value="F:[citrate (pro-3S)-lyase] ligase activity"/>
    <property type="evidence" value="ECO:0007669"/>
    <property type="project" value="UniProtKB-EC"/>
</dbReference>
<protein>
    <recommendedName>
        <fullName evidence="3">[Citrate [pro-3S]-lyase] ligase</fullName>
        <ecNumber evidence="3">6.2.1.22</ecNumber>
    </recommendedName>
</protein>
<evidence type="ECO:0000259" key="4">
    <source>
        <dbReference type="PROSITE" id="PS51186"/>
    </source>
</evidence>
<dbReference type="PANTHER" id="PTHR40599:SF1">
    <property type="entry name" value="[CITRATE [PRO-3S]-LYASE] LIGASE"/>
    <property type="match status" value="1"/>
</dbReference>
<evidence type="ECO:0000313" key="6">
    <source>
        <dbReference type="Proteomes" id="UP001437460"/>
    </source>
</evidence>
<gene>
    <name evidence="5" type="primary">citC</name>
    <name evidence="5" type="ORF">WMO41_10565</name>
</gene>
<accession>A0ABV1HMQ8</accession>
<organism evidence="5 6">
    <name type="scientific">Ventrimonas faecis</name>
    <dbReference type="NCBI Taxonomy" id="3133170"/>
    <lineage>
        <taxon>Bacteria</taxon>
        <taxon>Bacillati</taxon>
        <taxon>Bacillota</taxon>
        <taxon>Clostridia</taxon>
        <taxon>Lachnospirales</taxon>
        <taxon>Lachnospiraceae</taxon>
        <taxon>Ventrimonas</taxon>
    </lineage>
</organism>
<dbReference type="RefSeq" id="WP_349229718.1">
    <property type="nucleotide sequence ID" value="NZ_JBBMFJ010000021.1"/>
</dbReference>
<dbReference type="NCBIfam" id="TIGR00125">
    <property type="entry name" value="cyt_tran_rel"/>
    <property type="match status" value="1"/>
</dbReference>
<dbReference type="InterPro" id="IPR004821">
    <property type="entry name" value="Cyt_trans-like"/>
</dbReference>